<evidence type="ECO:0000256" key="1">
    <source>
        <dbReference type="SAM" id="Phobius"/>
    </source>
</evidence>
<feature type="non-terminal residue" evidence="2">
    <location>
        <position position="103"/>
    </location>
</feature>
<comment type="caution">
    <text evidence="2">The sequence shown here is derived from an EMBL/GenBank/DDBJ whole genome shotgun (WGS) entry which is preliminary data.</text>
</comment>
<organism evidence="2 3">
    <name type="scientific">Pristionchus mayeri</name>
    <dbReference type="NCBI Taxonomy" id="1317129"/>
    <lineage>
        <taxon>Eukaryota</taxon>
        <taxon>Metazoa</taxon>
        <taxon>Ecdysozoa</taxon>
        <taxon>Nematoda</taxon>
        <taxon>Chromadorea</taxon>
        <taxon>Rhabditida</taxon>
        <taxon>Rhabditina</taxon>
        <taxon>Diplogasteromorpha</taxon>
        <taxon>Diplogasteroidea</taxon>
        <taxon>Neodiplogasteridae</taxon>
        <taxon>Pristionchus</taxon>
    </lineage>
</organism>
<gene>
    <name evidence="2" type="ORF">PMAYCL1PPCAC_09089</name>
</gene>
<accession>A0AAN4ZG78</accession>
<dbReference type="Pfam" id="PF10326">
    <property type="entry name" value="7TM_GPCR_Str"/>
    <property type="match status" value="1"/>
</dbReference>
<dbReference type="EMBL" id="BTRK01000002">
    <property type="protein sequence ID" value="GMR38894.1"/>
    <property type="molecule type" value="Genomic_DNA"/>
</dbReference>
<name>A0AAN4ZG78_9BILA</name>
<keyword evidence="1" id="KW-0472">Membrane</keyword>
<proteinExistence type="predicted"/>
<dbReference type="AlphaFoldDB" id="A0AAN4ZG78"/>
<evidence type="ECO:0008006" key="4">
    <source>
        <dbReference type="Google" id="ProtNLM"/>
    </source>
</evidence>
<protein>
    <recommendedName>
        <fullName evidence="4">G protein-coupled receptor</fullName>
    </recommendedName>
</protein>
<keyword evidence="1" id="KW-0812">Transmembrane</keyword>
<reference evidence="3" key="1">
    <citation type="submission" date="2022-10" db="EMBL/GenBank/DDBJ databases">
        <title>Genome assembly of Pristionchus species.</title>
        <authorList>
            <person name="Yoshida K."/>
            <person name="Sommer R.J."/>
        </authorList>
    </citation>
    <scope>NUCLEOTIDE SEQUENCE [LARGE SCALE GENOMIC DNA]</scope>
    <source>
        <strain evidence="3">RS5460</strain>
    </source>
</reference>
<keyword evidence="3" id="KW-1185">Reference proteome</keyword>
<sequence length="103" mass="11973">MGNSTYPTYLQYDIADIDEYAVMVFWDSDIFGGIHWRDFLGCTYLAISVEAVYIFIVYASYNIVCCLRKNSALLSEGNHRQHTQLFRALSLQPLRRCIQHTHC</sequence>
<evidence type="ECO:0000313" key="3">
    <source>
        <dbReference type="Proteomes" id="UP001328107"/>
    </source>
</evidence>
<dbReference type="Proteomes" id="UP001328107">
    <property type="component" value="Unassembled WGS sequence"/>
</dbReference>
<keyword evidence="1" id="KW-1133">Transmembrane helix</keyword>
<evidence type="ECO:0000313" key="2">
    <source>
        <dbReference type="EMBL" id="GMR38894.1"/>
    </source>
</evidence>
<feature type="transmembrane region" description="Helical" evidence="1">
    <location>
        <begin position="39"/>
        <end position="61"/>
    </location>
</feature>
<dbReference type="InterPro" id="IPR019428">
    <property type="entry name" value="7TM_GPCR_serpentine_rcpt_Str"/>
</dbReference>